<accession>A0A7W7NVC5</accession>
<protein>
    <submittedName>
        <fullName evidence="2">Flagellar export protein FliJ</fullName>
    </submittedName>
</protein>
<dbReference type="Gene3D" id="1.10.287.1700">
    <property type="match status" value="1"/>
</dbReference>
<name>A0A7W7NVC5_9SPHN</name>
<dbReference type="Proteomes" id="UP000555448">
    <property type="component" value="Unassembled WGS sequence"/>
</dbReference>
<keyword evidence="2" id="KW-0966">Cell projection</keyword>
<keyword evidence="3" id="KW-1185">Reference proteome</keyword>
<evidence type="ECO:0000313" key="3">
    <source>
        <dbReference type="Proteomes" id="UP000555448"/>
    </source>
</evidence>
<proteinExistence type="predicted"/>
<organism evidence="2 3">
    <name type="scientific">Novosphingobium chloroacetimidivorans</name>
    <dbReference type="NCBI Taxonomy" id="1428314"/>
    <lineage>
        <taxon>Bacteria</taxon>
        <taxon>Pseudomonadati</taxon>
        <taxon>Pseudomonadota</taxon>
        <taxon>Alphaproteobacteria</taxon>
        <taxon>Sphingomonadales</taxon>
        <taxon>Sphingomonadaceae</taxon>
        <taxon>Novosphingobium</taxon>
    </lineage>
</organism>
<feature type="coiled-coil region" evidence="1">
    <location>
        <begin position="87"/>
        <end position="121"/>
    </location>
</feature>
<evidence type="ECO:0000313" key="2">
    <source>
        <dbReference type="EMBL" id="MBB4858096.1"/>
    </source>
</evidence>
<dbReference type="EMBL" id="JACHLR010000004">
    <property type="protein sequence ID" value="MBB4858096.1"/>
    <property type="molecule type" value="Genomic_DNA"/>
</dbReference>
<reference evidence="2 3" key="1">
    <citation type="submission" date="2020-08" db="EMBL/GenBank/DDBJ databases">
        <title>Functional genomics of gut bacteria from endangered species of beetles.</title>
        <authorList>
            <person name="Carlos-Shanley C."/>
        </authorList>
    </citation>
    <scope>NUCLEOTIDE SEQUENCE [LARGE SCALE GENOMIC DNA]</scope>
    <source>
        <strain evidence="2 3">S00245</strain>
    </source>
</reference>
<gene>
    <name evidence="2" type="ORF">HNO88_001410</name>
</gene>
<keyword evidence="2" id="KW-0969">Cilium</keyword>
<keyword evidence="2" id="KW-0282">Flagellum</keyword>
<keyword evidence="1" id="KW-0175">Coiled coil</keyword>
<evidence type="ECO:0000256" key="1">
    <source>
        <dbReference type="SAM" id="Coils"/>
    </source>
</evidence>
<dbReference type="InterPro" id="IPR053716">
    <property type="entry name" value="Flag_assembly_chemotaxis_eff"/>
</dbReference>
<comment type="caution">
    <text evidence="2">The sequence shown here is derived from an EMBL/GenBank/DDBJ whole genome shotgun (WGS) entry which is preliminary data.</text>
</comment>
<dbReference type="AlphaFoldDB" id="A0A7W7NVC5"/>
<sequence length="142" mass="15618">MNAEERARLLRLKRLEKIRAIAKQTAAREAAEAESTLSQLRTLTDRTGKLAADYGARRGSQDGASLRQLAGFVDGLGMLTRNTRADAQRAEAIADAKLRTLAEAERRRSAVEERFRLQEKLIARGAETPALGSRKQTGTDLV</sequence>
<dbReference type="RefSeq" id="WP_184243428.1">
    <property type="nucleotide sequence ID" value="NZ_JACHLR010000004.1"/>
</dbReference>